<dbReference type="Proteomes" id="UP000824881">
    <property type="component" value="Unassembled WGS sequence"/>
</dbReference>
<reference evidence="1 2" key="1">
    <citation type="journal article" date="2021" name="Appl. Environ. Microbiol.">
        <title>Genetic linkage and physical mapping for an oyster mushroom Pleurotus cornucopiae and QTL analysis for the trait cap color.</title>
        <authorList>
            <person name="Zhang Y."/>
            <person name="Gao W."/>
            <person name="Sonnenberg A."/>
            <person name="Chen Q."/>
            <person name="Zhang J."/>
            <person name="Huang C."/>
        </authorList>
    </citation>
    <scope>NUCLEOTIDE SEQUENCE [LARGE SCALE GENOMIC DNA]</scope>
    <source>
        <strain evidence="1">CCMSSC00406</strain>
    </source>
</reference>
<gene>
    <name evidence="1" type="ORF">CCMSSC00406_0008228</name>
</gene>
<proteinExistence type="predicted"/>
<comment type="caution">
    <text evidence="1">The sequence shown here is derived from an EMBL/GenBank/DDBJ whole genome shotgun (WGS) entry which is preliminary data.</text>
</comment>
<protein>
    <submittedName>
        <fullName evidence="1">Uncharacterized protein</fullName>
    </submittedName>
</protein>
<sequence>MSFNDTRPNSEDNIFPRELYPMPMYSISTGAGQVTMNGIMAQDGGSAALWNEGANVKLEVPSSQLPPPSVYPPWIAPERGQEAGWHHATGMALTSTLFNGAMGSVGDDYPLFPSFSNPGQVRQSVPDINLNTMVLRPTISTPATALEAERRRVHPRKFSCHFCPDEFTSKPNRERHHRAHLGIKPFICNCGKAFTAKADLRRHRKRRSCQA</sequence>
<evidence type="ECO:0000313" key="2">
    <source>
        <dbReference type="Proteomes" id="UP000824881"/>
    </source>
</evidence>
<keyword evidence="2" id="KW-1185">Reference proteome</keyword>
<name>A0ACB7INN3_PLECO</name>
<accession>A0ACB7INN3</accession>
<dbReference type="EMBL" id="WQMT02000009">
    <property type="protein sequence ID" value="KAG9219565.1"/>
    <property type="molecule type" value="Genomic_DNA"/>
</dbReference>
<organism evidence="1 2">
    <name type="scientific">Pleurotus cornucopiae</name>
    <name type="common">Cornucopia mushroom</name>
    <dbReference type="NCBI Taxonomy" id="5321"/>
    <lineage>
        <taxon>Eukaryota</taxon>
        <taxon>Fungi</taxon>
        <taxon>Dikarya</taxon>
        <taxon>Basidiomycota</taxon>
        <taxon>Agaricomycotina</taxon>
        <taxon>Agaricomycetes</taxon>
        <taxon>Agaricomycetidae</taxon>
        <taxon>Agaricales</taxon>
        <taxon>Pleurotineae</taxon>
        <taxon>Pleurotaceae</taxon>
        <taxon>Pleurotus</taxon>
    </lineage>
</organism>
<evidence type="ECO:0000313" key="1">
    <source>
        <dbReference type="EMBL" id="KAG9219565.1"/>
    </source>
</evidence>